<accession>A0AAC9C000</accession>
<protein>
    <submittedName>
        <fullName evidence="2">Gamma-glutamyl-gamma-aminobutyrate hydrolase</fullName>
    </submittedName>
</protein>
<dbReference type="Proteomes" id="UP000078142">
    <property type="component" value="Chromosome"/>
</dbReference>
<dbReference type="InterPro" id="IPR029062">
    <property type="entry name" value="Class_I_gatase-like"/>
</dbReference>
<evidence type="ECO:0000313" key="2">
    <source>
        <dbReference type="EMBL" id="ANI00698.1"/>
    </source>
</evidence>
<dbReference type="RefSeq" id="WP_064589798.1">
    <property type="nucleotide sequence ID" value="NZ_CP015852.1"/>
</dbReference>
<dbReference type="SUPFAM" id="SSF52317">
    <property type="entry name" value="Class I glutamine amidotransferase-like"/>
    <property type="match status" value="1"/>
</dbReference>
<dbReference type="InterPro" id="IPR017926">
    <property type="entry name" value="GATASE"/>
</dbReference>
<gene>
    <name evidence="2" type="ORF">A8L59_25840</name>
</gene>
<dbReference type="AlphaFoldDB" id="A0AAC9C000"/>
<dbReference type="GO" id="GO:0005829">
    <property type="term" value="C:cytosol"/>
    <property type="evidence" value="ECO:0007669"/>
    <property type="project" value="TreeGrafter"/>
</dbReference>
<evidence type="ECO:0000313" key="3">
    <source>
        <dbReference type="Proteomes" id="UP000078142"/>
    </source>
</evidence>
<organism evidence="2 3">
    <name type="scientific">Pseudomonas koreensis</name>
    <dbReference type="NCBI Taxonomy" id="198620"/>
    <lineage>
        <taxon>Bacteria</taxon>
        <taxon>Pseudomonadati</taxon>
        <taxon>Pseudomonadota</taxon>
        <taxon>Gammaproteobacteria</taxon>
        <taxon>Pseudomonadales</taxon>
        <taxon>Pseudomonadaceae</taxon>
        <taxon>Pseudomonas</taxon>
    </lineage>
</organism>
<dbReference type="InterPro" id="IPR044668">
    <property type="entry name" value="PuuD-like"/>
</dbReference>
<dbReference type="Pfam" id="PF00117">
    <property type="entry name" value="GATase"/>
    <property type="match status" value="1"/>
</dbReference>
<dbReference type="PANTHER" id="PTHR43235:SF1">
    <property type="entry name" value="GLUTAMINE AMIDOTRANSFERASE PB2B2.05-RELATED"/>
    <property type="match status" value="1"/>
</dbReference>
<keyword evidence="2" id="KW-0378">Hydrolase</keyword>
<dbReference type="PANTHER" id="PTHR43235">
    <property type="entry name" value="GLUTAMINE AMIDOTRANSFERASE PB2B2.05-RELATED"/>
    <property type="match status" value="1"/>
</dbReference>
<name>A0AAC9C000_9PSED</name>
<dbReference type="GO" id="GO:0016811">
    <property type="term" value="F:hydrolase activity, acting on carbon-nitrogen (but not peptide) bonds, in linear amides"/>
    <property type="evidence" value="ECO:0007669"/>
    <property type="project" value="InterPro"/>
</dbReference>
<feature type="domain" description="Glutamine amidotransferase" evidence="1">
    <location>
        <begin position="55"/>
        <end position="179"/>
    </location>
</feature>
<evidence type="ECO:0000259" key="1">
    <source>
        <dbReference type="Pfam" id="PF00117"/>
    </source>
</evidence>
<dbReference type="Gene3D" id="3.40.50.880">
    <property type="match status" value="1"/>
</dbReference>
<proteinExistence type="predicted"/>
<reference evidence="2 3" key="1">
    <citation type="submission" date="2016-05" db="EMBL/GenBank/DDBJ databases">
        <authorList>
            <person name="Wang S."/>
            <person name="Zhu B."/>
        </authorList>
    </citation>
    <scope>NUCLEOTIDE SEQUENCE [LARGE SCALE GENOMIC DNA]</scope>
    <source>
        <strain evidence="2 3">CRS05-R5</strain>
    </source>
</reference>
<dbReference type="GeneID" id="93491842"/>
<dbReference type="PROSITE" id="PS51273">
    <property type="entry name" value="GATASE_TYPE_1"/>
    <property type="match status" value="1"/>
</dbReference>
<dbReference type="EMBL" id="CP015852">
    <property type="protein sequence ID" value="ANI00698.1"/>
    <property type="molecule type" value="Genomic_DNA"/>
</dbReference>
<sequence length="209" mass="23247">MKRVAVSQRVDVHPERGESRDALDQRLIDFLLAAGFIPLPVPNGLVDASLEHWLAAVSPQALLLSGGNDIGQCLARDLTETRLLDHARSRNLPVLGICRGMQMLGHRAGSELKAVSGHVRARHRLSGEIVAEVNSYHNQSLASCPQDFEVLARSEDGEIEAIRHLSRPWEGWMWHPERETDFAPHDIQRIRQLFGETVSTQTTQGTDVS</sequence>